<keyword evidence="7" id="KW-1185">Reference proteome</keyword>
<dbReference type="EMBL" id="BMZQ01000002">
    <property type="protein sequence ID" value="GHD19224.1"/>
    <property type="molecule type" value="Genomic_DNA"/>
</dbReference>
<dbReference type="CDD" id="cd06252">
    <property type="entry name" value="M14_ASTE_ASPA-like"/>
    <property type="match status" value="1"/>
</dbReference>
<keyword evidence="2" id="KW-0479">Metal-binding</keyword>
<dbReference type="NCBIfam" id="TIGR02994">
    <property type="entry name" value="ectoine_eutE"/>
    <property type="match status" value="1"/>
</dbReference>
<dbReference type="PANTHER" id="PTHR37326:SF1">
    <property type="entry name" value="BLL3975 PROTEIN"/>
    <property type="match status" value="1"/>
</dbReference>
<evidence type="ECO:0000313" key="7">
    <source>
        <dbReference type="Proteomes" id="UP000630142"/>
    </source>
</evidence>
<evidence type="ECO:0000313" key="6">
    <source>
        <dbReference type="EMBL" id="GHD19224.1"/>
    </source>
</evidence>
<dbReference type="GO" id="GO:0046872">
    <property type="term" value="F:metal ion binding"/>
    <property type="evidence" value="ECO:0007669"/>
    <property type="project" value="UniProtKB-KW"/>
</dbReference>
<keyword evidence="3" id="KW-0378">Hydrolase</keyword>
<evidence type="ECO:0000259" key="5">
    <source>
        <dbReference type="Pfam" id="PF24827"/>
    </source>
</evidence>
<evidence type="ECO:0000256" key="1">
    <source>
        <dbReference type="ARBA" id="ARBA00001947"/>
    </source>
</evidence>
<reference evidence="6" key="1">
    <citation type="journal article" date="2014" name="Int. J. Syst. Evol. Microbiol.">
        <title>Complete genome sequence of Corynebacterium casei LMG S-19264T (=DSM 44701T), isolated from a smear-ripened cheese.</title>
        <authorList>
            <consortium name="US DOE Joint Genome Institute (JGI-PGF)"/>
            <person name="Walter F."/>
            <person name="Albersmeier A."/>
            <person name="Kalinowski J."/>
            <person name="Ruckert C."/>
        </authorList>
    </citation>
    <scope>NUCLEOTIDE SEQUENCE</scope>
    <source>
        <strain evidence="6">KCTC 42249</strain>
    </source>
</reference>
<dbReference type="GO" id="GO:0016788">
    <property type="term" value="F:hydrolase activity, acting on ester bonds"/>
    <property type="evidence" value="ECO:0007669"/>
    <property type="project" value="InterPro"/>
</dbReference>
<protein>
    <submittedName>
        <fullName evidence="6">N-alpha-acetyl diaminobutyric acid deacetylase DoeB</fullName>
    </submittedName>
</protein>
<evidence type="ECO:0000256" key="3">
    <source>
        <dbReference type="ARBA" id="ARBA00022801"/>
    </source>
</evidence>
<reference evidence="6" key="2">
    <citation type="submission" date="2020-09" db="EMBL/GenBank/DDBJ databases">
        <authorList>
            <person name="Sun Q."/>
            <person name="Kim S."/>
        </authorList>
    </citation>
    <scope>NUCLEOTIDE SEQUENCE</scope>
    <source>
        <strain evidence="6">KCTC 42249</strain>
    </source>
</reference>
<dbReference type="InterPro" id="IPR053138">
    <property type="entry name" value="N-alpha-Ac-DABA_deacetylase"/>
</dbReference>
<keyword evidence="4" id="KW-0862">Zinc</keyword>
<dbReference type="RefSeq" id="WP_189505359.1">
    <property type="nucleotide sequence ID" value="NZ_BMZQ01000002.1"/>
</dbReference>
<gene>
    <name evidence="6" type="ORF">GCM10016234_30610</name>
</gene>
<evidence type="ECO:0000256" key="2">
    <source>
        <dbReference type="ARBA" id="ARBA00022723"/>
    </source>
</evidence>
<dbReference type="InterPro" id="IPR014336">
    <property type="entry name" value="DoeB"/>
</dbReference>
<dbReference type="AlphaFoldDB" id="A0A8J3DTM7"/>
<feature type="domain" description="Succinylglutamate desuccinylase/Aspartoacylase catalytic" evidence="5">
    <location>
        <begin position="53"/>
        <end position="239"/>
    </location>
</feature>
<accession>A0A8J3DTM7</accession>
<dbReference type="PANTHER" id="PTHR37326">
    <property type="entry name" value="BLL3975 PROTEIN"/>
    <property type="match status" value="1"/>
</dbReference>
<organism evidence="6 7">
    <name type="scientific">Tianweitania populi</name>
    <dbReference type="NCBI Taxonomy" id="1607949"/>
    <lineage>
        <taxon>Bacteria</taxon>
        <taxon>Pseudomonadati</taxon>
        <taxon>Pseudomonadota</taxon>
        <taxon>Alphaproteobacteria</taxon>
        <taxon>Hyphomicrobiales</taxon>
        <taxon>Phyllobacteriaceae</taxon>
        <taxon>Tianweitania</taxon>
    </lineage>
</organism>
<comment type="cofactor">
    <cofactor evidence="1">
        <name>Zn(2+)</name>
        <dbReference type="ChEBI" id="CHEBI:29105"/>
    </cofactor>
</comment>
<comment type="caution">
    <text evidence="6">The sequence shown here is derived from an EMBL/GenBank/DDBJ whole genome shotgun (WGS) entry which is preliminary data.</text>
</comment>
<dbReference type="InterPro" id="IPR055438">
    <property type="entry name" value="AstE_AspA_cat"/>
</dbReference>
<dbReference type="Pfam" id="PF24827">
    <property type="entry name" value="AstE_AspA_cat"/>
    <property type="match status" value="1"/>
</dbReference>
<proteinExistence type="predicted"/>
<name>A0A8J3DTM7_9HYPH</name>
<dbReference type="Proteomes" id="UP000630142">
    <property type="component" value="Unassembled WGS sequence"/>
</dbReference>
<dbReference type="GO" id="GO:0016811">
    <property type="term" value="F:hydrolase activity, acting on carbon-nitrogen (but not peptide) bonds, in linear amides"/>
    <property type="evidence" value="ECO:0007669"/>
    <property type="project" value="InterPro"/>
</dbReference>
<evidence type="ECO:0000256" key="4">
    <source>
        <dbReference type="ARBA" id="ARBA00022833"/>
    </source>
</evidence>
<dbReference type="InterPro" id="IPR043795">
    <property type="entry name" value="N-alpha-Ac-DABA-like"/>
</dbReference>
<dbReference type="SUPFAM" id="SSF53187">
    <property type="entry name" value="Zn-dependent exopeptidases"/>
    <property type="match status" value="1"/>
</dbReference>
<dbReference type="PIRSF" id="PIRSF039012">
    <property type="entry name" value="ASP"/>
    <property type="match status" value="1"/>
</dbReference>
<dbReference type="Gene3D" id="3.40.630.10">
    <property type="entry name" value="Zn peptidases"/>
    <property type="match status" value="1"/>
</dbReference>
<sequence>MLTSAPRPSPMTATVDLDAQGVHHGHLRLPHSRDDSAWGSIMIPICVVANGSGPTALLTGGNHGDEYEGPAALFELARTLDLAQVSGRIIIVPALNYPAFRAGTRTSPIDRGNLNRSFPGRPDGTVTEKIADYVTRHLIPLADIVLDFHSGGRTLDFLPYAAAHALPDKDQETRCFAAVEAFAAPFSMKMLEIDAVGMLDTTVEEMGKVFVTTELGGAGTATANSIDIARRGTLNVLRHAGILAGTPDHQDTRWLDMPSSECFTFAEDDGLIAFALDLGQPVKTGEIIARVYPIGRTGLAPTEYRAAMDGVLAARHVPGLIKAGDCLSVIATITEHP</sequence>